<evidence type="ECO:0000313" key="2">
    <source>
        <dbReference type="Proteomes" id="UP000014310"/>
    </source>
</evidence>
<name>A0ABC9TDU3_LACPA</name>
<evidence type="ECO:0000313" key="1">
    <source>
        <dbReference type="EMBL" id="EPC91492.1"/>
    </source>
</evidence>
<accession>A0ABC9TDU3</accession>
<protein>
    <submittedName>
        <fullName evidence="1">Transposase</fullName>
    </submittedName>
</protein>
<comment type="caution">
    <text evidence="1">The sequence shown here is derived from an EMBL/GenBank/DDBJ whole genome shotgun (WGS) entry which is preliminary data.</text>
</comment>
<dbReference type="EMBL" id="ANKJ01000009">
    <property type="protein sequence ID" value="EPC91492.1"/>
    <property type="molecule type" value="Genomic_DNA"/>
</dbReference>
<reference evidence="1 2" key="1">
    <citation type="journal article" date="2013" name="PLoS ONE">
        <title>Lactobacillus paracasei comparative genomics: towards species pan-genome definition and exploitation of diversity.</title>
        <authorList>
            <person name="Smokvina T."/>
            <person name="Wels M."/>
            <person name="Polka J."/>
            <person name="Chervaux C."/>
            <person name="Brisse S."/>
            <person name="Boekhorst J."/>
            <person name="van Hylckama Vlieg J.E."/>
            <person name="Siezen R.J."/>
        </authorList>
    </citation>
    <scope>NUCLEOTIDE SEQUENCE [LARGE SCALE GENOMIC DNA]</scope>
    <source>
        <strain evidence="1 2">Lpp49</strain>
    </source>
</reference>
<dbReference type="Proteomes" id="UP000014310">
    <property type="component" value="Unassembled WGS sequence"/>
</dbReference>
<organism evidence="1 2">
    <name type="scientific">Lacticaseibacillus paracasei subsp. paracasei Lpp49</name>
    <dbReference type="NCBI Taxonomy" id="1256213"/>
    <lineage>
        <taxon>Bacteria</taxon>
        <taxon>Bacillati</taxon>
        <taxon>Bacillota</taxon>
        <taxon>Bacilli</taxon>
        <taxon>Lactobacillales</taxon>
        <taxon>Lactobacillaceae</taxon>
        <taxon>Lacticaseibacillus</taxon>
    </lineage>
</organism>
<gene>
    <name evidence="1" type="ORF">Lpp49_05232</name>
</gene>
<sequence>MIKNFFIAHYSLAERTQVPTVPMDMTAGYQANIHEGFTQVQANI</sequence>
<dbReference type="AlphaFoldDB" id="A0ABC9TDU3"/>
<proteinExistence type="predicted"/>